<keyword evidence="1" id="KW-0472">Membrane</keyword>
<reference evidence="3" key="1">
    <citation type="submission" date="2017-09" db="EMBL/GenBank/DDBJ databases">
        <title>Depth-based differentiation of microbial function through sediment-hosted aquifers and enrichment of novel symbionts in the deep terrestrial subsurface.</title>
        <authorList>
            <person name="Probst A.J."/>
            <person name="Ladd B."/>
            <person name="Jarett J.K."/>
            <person name="Geller-Mcgrath D.E."/>
            <person name="Sieber C.M.K."/>
            <person name="Emerson J.B."/>
            <person name="Anantharaman K."/>
            <person name="Thomas B.C."/>
            <person name="Malmstrom R."/>
            <person name="Stieglmeier M."/>
            <person name="Klingl A."/>
            <person name="Woyke T."/>
            <person name="Ryan C.M."/>
            <person name="Banfield J.F."/>
        </authorList>
    </citation>
    <scope>NUCLEOTIDE SEQUENCE [LARGE SCALE GENOMIC DNA]</scope>
</reference>
<name>A0A2M7IJZ5_9BACT</name>
<proteinExistence type="predicted"/>
<dbReference type="EMBL" id="PFHH01000031">
    <property type="protein sequence ID" value="PIW90141.1"/>
    <property type="molecule type" value="Genomic_DNA"/>
</dbReference>
<organism evidence="2 3">
    <name type="scientific">Candidatus Nealsonbacteria bacterium CG_4_8_14_3_um_filter_40_11</name>
    <dbReference type="NCBI Taxonomy" id="1974690"/>
    <lineage>
        <taxon>Bacteria</taxon>
        <taxon>Candidatus Nealsoniibacteriota</taxon>
    </lineage>
</organism>
<evidence type="ECO:0000313" key="2">
    <source>
        <dbReference type="EMBL" id="PIW90141.1"/>
    </source>
</evidence>
<evidence type="ECO:0000313" key="3">
    <source>
        <dbReference type="Proteomes" id="UP000229238"/>
    </source>
</evidence>
<protein>
    <submittedName>
        <fullName evidence="2">Uncharacterized protein</fullName>
    </submittedName>
</protein>
<dbReference type="Proteomes" id="UP000229238">
    <property type="component" value="Unassembled WGS sequence"/>
</dbReference>
<evidence type="ECO:0000256" key="1">
    <source>
        <dbReference type="SAM" id="Phobius"/>
    </source>
</evidence>
<feature type="non-terminal residue" evidence="2">
    <location>
        <position position="1"/>
    </location>
</feature>
<keyword evidence="1" id="KW-1133">Transmembrane helix</keyword>
<gene>
    <name evidence="2" type="ORF">COZ92_01475</name>
</gene>
<accession>A0A2M7IJZ5</accession>
<comment type="caution">
    <text evidence="2">The sequence shown here is derived from an EMBL/GenBank/DDBJ whole genome shotgun (WGS) entry which is preliminary data.</text>
</comment>
<sequence>KDFLKKLPKTLGERAFLTFLALLLIALILGGLIFYKYSISIDKEEPTISEKPPQFEEKTYQTVLKTWQEKEKRFEEADSKTYPDPFR</sequence>
<feature type="transmembrane region" description="Helical" evidence="1">
    <location>
        <begin position="15"/>
        <end position="35"/>
    </location>
</feature>
<dbReference type="AlphaFoldDB" id="A0A2M7IJZ5"/>
<keyword evidence="1" id="KW-0812">Transmembrane</keyword>